<evidence type="ECO:0000256" key="1">
    <source>
        <dbReference type="SAM" id="Phobius"/>
    </source>
</evidence>
<accession>A0A074U7N8</accession>
<dbReference type="PANTHER" id="PTHR37464:SF1">
    <property type="entry name" value="BLL2463 PROTEIN"/>
    <property type="match status" value="1"/>
</dbReference>
<protein>
    <submittedName>
        <fullName evidence="3">LytTR family transcriptional regulator</fullName>
    </submittedName>
</protein>
<feature type="non-terminal residue" evidence="3">
    <location>
        <position position="1"/>
    </location>
</feature>
<dbReference type="SUPFAM" id="SSF52317">
    <property type="entry name" value="Class I glutamine amidotransferase-like"/>
    <property type="match status" value="1"/>
</dbReference>
<dbReference type="Gene3D" id="3.40.50.12140">
    <property type="entry name" value="Domain of unknown function DUF4159"/>
    <property type="match status" value="1"/>
</dbReference>
<dbReference type="Pfam" id="PF13709">
    <property type="entry name" value="DUF4159"/>
    <property type="match status" value="1"/>
</dbReference>
<dbReference type="PANTHER" id="PTHR37464">
    <property type="entry name" value="BLL2463 PROTEIN"/>
    <property type="match status" value="1"/>
</dbReference>
<dbReference type="Proteomes" id="UP000027725">
    <property type="component" value="Unassembled WGS sequence"/>
</dbReference>
<dbReference type="Gene3D" id="3.40.50.880">
    <property type="match status" value="1"/>
</dbReference>
<sequence>GLAREPWQPAAFDAAKLPEGRFDTLWLSDGLARPMRTDLLSALQARGQVTVWQSNLPVLALGPAGIKDGALVVPALASAPPPSPREVAAIGRDPAGVERTLAHMPIAFDGKTEAEVRFDLPPELRNRITRLAITGVRSAGAVSLTDDAVKRRKVAILSGTRDREGLQLLSPTHYLHEALAPTADLIDGTLSDVIKADPDVIILADMADLPEQSALQDWVDKGGLLIRFAGPRMANADLARDTLLPVRLRAGGRSIGGTMSWGAPRKIAPFPEDSPFAGLSIPDDVTVKAQVMAEPSPDLTDHTIASLEDGTPLVTRARVGKGSVVLFHVSANAEWSSLPLSVLFPQMLERLAVSARSNAPEVADLAGQTWVAQKLLDGFGQLRDAGDVAGVAGADLAKAEPGPAIGPGVYAADDRSVALNALPRGTQQLTPARWPASVPVEGAFEAREMPLKGWLLGAGLLALLLDILATLALSGKLWGPRAGRAGAALIAGLALWTLAPHPAQAQMSVARASEAASNVVLAAMPTGDAEIDKISMEGLTGLSNVLRQRTTVEPSAPMMVDLANDDLAVYTFIYWPITADQPAPTPLEYAKLNRYLRGGGMILFDTRDADIAGFGEATPAGKRLQSLAAPLDIPPLAPIPPDHVLTRTFYLLQDFPGRYDGTIWVEAPPADAERADGMPFRNLNDGVTPVVIGGNAWAEAWAVDANGRPLFPVGRGRTGERQREIANRFGVNLIMHVLTGNYKSDQVHVPALLERLGQ</sequence>
<dbReference type="EMBL" id="JHEH01000005">
    <property type="protein sequence ID" value="KEP70702.1"/>
    <property type="molecule type" value="Genomic_DNA"/>
</dbReference>
<keyword evidence="1" id="KW-0472">Membrane</keyword>
<proteinExistence type="predicted"/>
<evidence type="ECO:0000313" key="3">
    <source>
        <dbReference type="EMBL" id="KEP70702.1"/>
    </source>
</evidence>
<reference evidence="3 4" key="1">
    <citation type="submission" date="2014-03" db="EMBL/GenBank/DDBJ databases">
        <title>The draft genome sequence of Thioclava dalianensis DLFJ1-1.</title>
        <authorList>
            <person name="Lai Q."/>
            <person name="Shao Z."/>
        </authorList>
    </citation>
    <scope>NUCLEOTIDE SEQUENCE [LARGE SCALE GENOMIC DNA]</scope>
    <source>
        <strain evidence="3 4">DLFJ1-1</strain>
    </source>
</reference>
<dbReference type="InterPro" id="IPR025297">
    <property type="entry name" value="DUF4159"/>
</dbReference>
<dbReference type="RefSeq" id="WP_038064037.1">
    <property type="nucleotide sequence ID" value="NZ_JHEH01000005.1"/>
</dbReference>
<name>A0A074U7N8_9RHOB</name>
<dbReference type="CDD" id="cd03143">
    <property type="entry name" value="A4_beta-galactosidase_middle_domain"/>
    <property type="match status" value="1"/>
</dbReference>
<dbReference type="AlphaFoldDB" id="A0A074U7N8"/>
<feature type="domain" description="DUF4159" evidence="2">
    <location>
        <begin position="521"/>
        <end position="738"/>
    </location>
</feature>
<dbReference type="InterPro" id="IPR029062">
    <property type="entry name" value="Class_I_gatase-like"/>
</dbReference>
<evidence type="ECO:0000259" key="2">
    <source>
        <dbReference type="Pfam" id="PF13709"/>
    </source>
</evidence>
<evidence type="ECO:0000313" key="4">
    <source>
        <dbReference type="Proteomes" id="UP000027725"/>
    </source>
</evidence>
<organism evidence="3 4">
    <name type="scientific">Thioclava dalianensis</name>
    <dbReference type="NCBI Taxonomy" id="1185766"/>
    <lineage>
        <taxon>Bacteria</taxon>
        <taxon>Pseudomonadati</taxon>
        <taxon>Pseudomonadota</taxon>
        <taxon>Alphaproteobacteria</taxon>
        <taxon>Rhodobacterales</taxon>
        <taxon>Paracoccaceae</taxon>
        <taxon>Thioclava</taxon>
    </lineage>
</organism>
<feature type="transmembrane region" description="Helical" evidence="1">
    <location>
        <begin position="485"/>
        <end position="503"/>
    </location>
</feature>
<dbReference type="STRING" id="1185766.SAMN05216224_102123"/>
<keyword evidence="4" id="KW-1185">Reference proteome</keyword>
<keyword evidence="1" id="KW-1133">Transmembrane helix</keyword>
<gene>
    <name evidence="3" type="ORF">DL1_16540</name>
</gene>
<dbReference type="eggNOG" id="ENOG502Z7KE">
    <property type="taxonomic scope" value="Bacteria"/>
</dbReference>
<keyword evidence="1" id="KW-0812">Transmembrane</keyword>
<feature type="transmembrane region" description="Helical" evidence="1">
    <location>
        <begin position="454"/>
        <end position="473"/>
    </location>
</feature>
<comment type="caution">
    <text evidence="3">The sequence shown here is derived from an EMBL/GenBank/DDBJ whole genome shotgun (WGS) entry which is preliminary data.</text>
</comment>